<accession>A0A1G1YJS6</accession>
<organism evidence="1 2">
    <name type="scientific">Candidatus Buchananbacteria bacterium RIFCSPHIGHO2_02_FULL_56_16</name>
    <dbReference type="NCBI Taxonomy" id="1797542"/>
    <lineage>
        <taxon>Bacteria</taxon>
        <taxon>Candidatus Buchananiibacteriota</taxon>
    </lineage>
</organism>
<dbReference type="AlphaFoldDB" id="A0A1G1YJS6"/>
<proteinExistence type="predicted"/>
<sequence length="126" mass="14592">MGTQLETQEVHRSQLIPLRDYAAAQLEEIDSPLNEWGAGQEFGHQPDRLERLLHYINCSREKQFCVAHSDENIWYASQALGCNVTALSPVLRERVLIAFYDFWQEAKTSWQQQHGAPFPFQDFIPS</sequence>
<gene>
    <name evidence="1" type="ORF">A3J59_04265</name>
</gene>
<evidence type="ECO:0000313" key="2">
    <source>
        <dbReference type="Proteomes" id="UP000177310"/>
    </source>
</evidence>
<dbReference type="STRING" id="1797542.A3J59_04265"/>
<evidence type="ECO:0000313" key="1">
    <source>
        <dbReference type="EMBL" id="OGY52524.1"/>
    </source>
</evidence>
<protein>
    <submittedName>
        <fullName evidence="1">Uncharacterized protein</fullName>
    </submittedName>
</protein>
<reference evidence="1 2" key="1">
    <citation type="journal article" date="2016" name="Nat. Commun.">
        <title>Thousands of microbial genomes shed light on interconnected biogeochemical processes in an aquifer system.</title>
        <authorList>
            <person name="Anantharaman K."/>
            <person name="Brown C.T."/>
            <person name="Hug L.A."/>
            <person name="Sharon I."/>
            <person name="Castelle C.J."/>
            <person name="Probst A.J."/>
            <person name="Thomas B.C."/>
            <person name="Singh A."/>
            <person name="Wilkins M.J."/>
            <person name="Karaoz U."/>
            <person name="Brodie E.L."/>
            <person name="Williams K.H."/>
            <person name="Hubbard S.S."/>
            <person name="Banfield J.F."/>
        </authorList>
    </citation>
    <scope>NUCLEOTIDE SEQUENCE [LARGE SCALE GENOMIC DNA]</scope>
</reference>
<comment type="caution">
    <text evidence="1">The sequence shown here is derived from an EMBL/GenBank/DDBJ whole genome shotgun (WGS) entry which is preliminary data.</text>
</comment>
<dbReference type="Proteomes" id="UP000177310">
    <property type="component" value="Unassembled WGS sequence"/>
</dbReference>
<dbReference type="EMBL" id="MHIL01000001">
    <property type="protein sequence ID" value="OGY52524.1"/>
    <property type="molecule type" value="Genomic_DNA"/>
</dbReference>
<name>A0A1G1YJS6_9BACT</name>